<dbReference type="Proteomes" id="UP000799423">
    <property type="component" value="Unassembled WGS sequence"/>
</dbReference>
<feature type="transmembrane region" description="Helical" evidence="6">
    <location>
        <begin position="71"/>
        <end position="96"/>
    </location>
</feature>
<evidence type="ECO:0000313" key="8">
    <source>
        <dbReference type="EMBL" id="KAF2848625.1"/>
    </source>
</evidence>
<accession>A0A6A7B2I0</accession>
<evidence type="ECO:0000256" key="1">
    <source>
        <dbReference type="ARBA" id="ARBA00004141"/>
    </source>
</evidence>
<keyword evidence="4 6" id="KW-0472">Membrane</keyword>
<dbReference type="InterPro" id="IPR052337">
    <property type="entry name" value="SAT4-like"/>
</dbReference>
<evidence type="ECO:0000256" key="5">
    <source>
        <dbReference type="ARBA" id="ARBA00038359"/>
    </source>
</evidence>
<dbReference type="EMBL" id="MU006316">
    <property type="protein sequence ID" value="KAF2848625.1"/>
    <property type="molecule type" value="Genomic_DNA"/>
</dbReference>
<organism evidence="8 9">
    <name type="scientific">Plenodomus tracheiphilus IPT5</name>
    <dbReference type="NCBI Taxonomy" id="1408161"/>
    <lineage>
        <taxon>Eukaryota</taxon>
        <taxon>Fungi</taxon>
        <taxon>Dikarya</taxon>
        <taxon>Ascomycota</taxon>
        <taxon>Pezizomycotina</taxon>
        <taxon>Dothideomycetes</taxon>
        <taxon>Pleosporomycetidae</taxon>
        <taxon>Pleosporales</taxon>
        <taxon>Pleosporineae</taxon>
        <taxon>Leptosphaeriaceae</taxon>
        <taxon>Plenodomus</taxon>
    </lineage>
</organism>
<feature type="domain" description="Rhodopsin" evidence="7">
    <location>
        <begin position="2"/>
        <end position="215"/>
    </location>
</feature>
<evidence type="ECO:0000259" key="7">
    <source>
        <dbReference type="Pfam" id="PF20684"/>
    </source>
</evidence>
<dbReference type="Pfam" id="PF20684">
    <property type="entry name" value="Fung_rhodopsin"/>
    <property type="match status" value="1"/>
</dbReference>
<dbReference type="GO" id="GO:0016020">
    <property type="term" value="C:membrane"/>
    <property type="evidence" value="ECO:0007669"/>
    <property type="project" value="UniProtKB-SubCell"/>
</dbReference>
<evidence type="ECO:0000313" key="9">
    <source>
        <dbReference type="Proteomes" id="UP000799423"/>
    </source>
</evidence>
<sequence length="245" mass="27330">MVFLTAITGDTIGAAYHGLGQHKVDLDREDLIKVAKIFFAYPTLLSFSLLVSKGAVVALLLGLVVKPTYKYILWVSIGILGLLSVLEVIGLFVQCVPIRAIWDPSVERNCHFNVNIVGYLLTGYGTFLDFFLAALPWFFFNGLQIRTKEKLILCISLSPGILAGACGIMRLIKLYELQRSADRVYFYVGLMIWTNTETCISIICVCLSVTRTLYRWHIKGIRINPDSTEVTEICQLSPNGATLQN</sequence>
<keyword evidence="3 6" id="KW-1133">Transmembrane helix</keyword>
<gene>
    <name evidence="8" type="ORF">T440DRAFT_480693</name>
</gene>
<dbReference type="PANTHER" id="PTHR33048:SF93">
    <property type="entry name" value="INTEGRAL MEMBRANE PROTEIN"/>
    <property type="match status" value="1"/>
</dbReference>
<dbReference type="AlphaFoldDB" id="A0A6A7B2I0"/>
<evidence type="ECO:0000256" key="2">
    <source>
        <dbReference type="ARBA" id="ARBA00022692"/>
    </source>
</evidence>
<comment type="similarity">
    <text evidence="5">Belongs to the SAT4 family.</text>
</comment>
<dbReference type="InterPro" id="IPR049326">
    <property type="entry name" value="Rhodopsin_dom_fungi"/>
</dbReference>
<evidence type="ECO:0000256" key="6">
    <source>
        <dbReference type="SAM" id="Phobius"/>
    </source>
</evidence>
<feature type="transmembrane region" description="Helical" evidence="6">
    <location>
        <begin position="38"/>
        <end position="64"/>
    </location>
</feature>
<dbReference type="PANTHER" id="PTHR33048">
    <property type="entry name" value="PTH11-LIKE INTEGRAL MEMBRANE PROTEIN (AFU_ORTHOLOGUE AFUA_5G11245)"/>
    <property type="match status" value="1"/>
</dbReference>
<name>A0A6A7B2I0_9PLEO</name>
<evidence type="ECO:0000256" key="4">
    <source>
        <dbReference type="ARBA" id="ARBA00023136"/>
    </source>
</evidence>
<dbReference type="OrthoDB" id="3934549at2759"/>
<protein>
    <recommendedName>
        <fullName evidence="7">Rhodopsin domain-containing protein</fullName>
    </recommendedName>
</protein>
<keyword evidence="2 6" id="KW-0812">Transmembrane</keyword>
<evidence type="ECO:0000256" key="3">
    <source>
        <dbReference type="ARBA" id="ARBA00022989"/>
    </source>
</evidence>
<comment type="subcellular location">
    <subcellularLocation>
        <location evidence="1">Membrane</location>
        <topology evidence="1">Multi-pass membrane protein</topology>
    </subcellularLocation>
</comment>
<feature type="transmembrane region" description="Helical" evidence="6">
    <location>
        <begin position="116"/>
        <end position="139"/>
    </location>
</feature>
<proteinExistence type="inferred from homology"/>
<feature type="transmembrane region" description="Helical" evidence="6">
    <location>
        <begin position="184"/>
        <end position="209"/>
    </location>
</feature>
<feature type="transmembrane region" description="Helical" evidence="6">
    <location>
        <begin position="151"/>
        <end position="172"/>
    </location>
</feature>
<reference evidence="8" key="1">
    <citation type="submission" date="2020-01" db="EMBL/GenBank/DDBJ databases">
        <authorList>
            <consortium name="DOE Joint Genome Institute"/>
            <person name="Haridas S."/>
            <person name="Albert R."/>
            <person name="Binder M."/>
            <person name="Bloem J."/>
            <person name="Labutti K."/>
            <person name="Salamov A."/>
            <person name="Andreopoulos B."/>
            <person name="Baker S.E."/>
            <person name="Barry K."/>
            <person name="Bills G."/>
            <person name="Bluhm B.H."/>
            <person name="Cannon C."/>
            <person name="Castanera R."/>
            <person name="Culley D.E."/>
            <person name="Daum C."/>
            <person name="Ezra D."/>
            <person name="Gonzalez J.B."/>
            <person name="Henrissat B."/>
            <person name="Kuo A."/>
            <person name="Liang C."/>
            <person name="Lipzen A."/>
            <person name="Lutzoni F."/>
            <person name="Magnuson J."/>
            <person name="Mondo S."/>
            <person name="Nolan M."/>
            <person name="Ohm R."/>
            <person name="Pangilinan J."/>
            <person name="Park H.-J."/>
            <person name="Ramirez L."/>
            <person name="Alfaro M."/>
            <person name="Sun H."/>
            <person name="Tritt A."/>
            <person name="Yoshinaga Y."/>
            <person name="Zwiers L.-H."/>
            <person name="Turgeon B.G."/>
            <person name="Goodwin S.B."/>
            <person name="Spatafora J.W."/>
            <person name="Crous P.W."/>
            <person name="Grigoriev I.V."/>
        </authorList>
    </citation>
    <scope>NUCLEOTIDE SEQUENCE</scope>
    <source>
        <strain evidence="8">IPT5</strain>
    </source>
</reference>
<keyword evidence="9" id="KW-1185">Reference proteome</keyword>